<dbReference type="InterPro" id="IPR008947">
    <property type="entry name" value="PLipase_C/P1_nuclease_dom_sf"/>
</dbReference>
<keyword evidence="1" id="KW-0540">Nuclease</keyword>
<evidence type="ECO:0000256" key="2">
    <source>
        <dbReference type="ARBA" id="ARBA00022723"/>
    </source>
</evidence>
<dbReference type="Gene3D" id="1.10.575.10">
    <property type="entry name" value="P1 Nuclease"/>
    <property type="match status" value="1"/>
</dbReference>
<evidence type="ECO:0000256" key="4">
    <source>
        <dbReference type="ARBA" id="ARBA00022801"/>
    </source>
</evidence>
<organism evidence="8 9">
    <name type="scientific">Acetobacter musti</name>
    <dbReference type="NCBI Taxonomy" id="864732"/>
    <lineage>
        <taxon>Bacteria</taxon>
        <taxon>Pseudomonadati</taxon>
        <taxon>Pseudomonadota</taxon>
        <taxon>Alphaproteobacteria</taxon>
        <taxon>Acetobacterales</taxon>
        <taxon>Acetobacteraceae</taxon>
        <taxon>Acetobacter</taxon>
    </lineage>
</organism>
<evidence type="ECO:0000313" key="8">
    <source>
        <dbReference type="EMBL" id="NHN85923.1"/>
    </source>
</evidence>
<name>A0ABX0JVA2_9PROT</name>
<dbReference type="Proteomes" id="UP000635278">
    <property type="component" value="Unassembled WGS sequence"/>
</dbReference>
<evidence type="ECO:0000256" key="7">
    <source>
        <dbReference type="SAM" id="SignalP"/>
    </source>
</evidence>
<keyword evidence="3" id="KW-0255">Endonuclease</keyword>
<protein>
    <submittedName>
        <fullName evidence="8">Nuclease</fullName>
    </submittedName>
</protein>
<evidence type="ECO:0000256" key="1">
    <source>
        <dbReference type="ARBA" id="ARBA00022722"/>
    </source>
</evidence>
<keyword evidence="4" id="KW-0378">Hydrolase</keyword>
<keyword evidence="2" id="KW-0479">Metal-binding</keyword>
<dbReference type="SUPFAM" id="SSF48537">
    <property type="entry name" value="Phospholipase C/P1 nuclease"/>
    <property type="match status" value="1"/>
</dbReference>
<dbReference type="EMBL" id="WOTB01000022">
    <property type="protein sequence ID" value="NHN85923.1"/>
    <property type="molecule type" value="Genomic_DNA"/>
</dbReference>
<keyword evidence="5" id="KW-1015">Disulfide bond</keyword>
<dbReference type="PANTHER" id="PTHR33146">
    <property type="entry name" value="ENDONUCLEASE 4"/>
    <property type="match status" value="1"/>
</dbReference>
<feature type="chain" id="PRO_5047071848" evidence="7">
    <location>
        <begin position="32"/>
        <end position="308"/>
    </location>
</feature>
<feature type="signal peptide" evidence="7">
    <location>
        <begin position="1"/>
        <end position="31"/>
    </location>
</feature>
<evidence type="ECO:0000256" key="3">
    <source>
        <dbReference type="ARBA" id="ARBA00022759"/>
    </source>
</evidence>
<evidence type="ECO:0000313" key="9">
    <source>
        <dbReference type="Proteomes" id="UP000635278"/>
    </source>
</evidence>
<evidence type="ECO:0000256" key="6">
    <source>
        <dbReference type="ARBA" id="ARBA00023180"/>
    </source>
</evidence>
<dbReference type="RefSeq" id="WP_173584312.1">
    <property type="nucleotide sequence ID" value="NZ_WOTB01000022.1"/>
</dbReference>
<gene>
    <name evidence="8" type="ORF">GOB93_14915</name>
</gene>
<reference evidence="8 9" key="1">
    <citation type="journal article" date="2020" name="Int. J. Syst. Evol. Microbiol.">
        <title>Novel acetic acid bacteria from cider fermentations: Acetobacter conturbans sp. nov. and Acetobacter fallax sp. nov.</title>
        <authorList>
            <person name="Sombolestani A.S."/>
            <person name="Cleenwerck I."/>
            <person name="Cnockaert M."/>
            <person name="Borremans W."/>
            <person name="Wieme A.D."/>
            <person name="De Vuyst L."/>
            <person name="Vandamme P."/>
        </authorList>
    </citation>
    <scope>NUCLEOTIDE SEQUENCE [LARGE SCALE GENOMIC DNA]</scope>
    <source>
        <strain evidence="8 9">LMG 30640</strain>
    </source>
</reference>
<comment type="caution">
    <text evidence="8">The sequence shown here is derived from an EMBL/GenBank/DDBJ whole genome shotgun (WGS) entry which is preliminary data.</text>
</comment>
<dbReference type="CDD" id="cd11010">
    <property type="entry name" value="S1-P1_nuclease"/>
    <property type="match status" value="1"/>
</dbReference>
<accession>A0ABX0JVA2</accession>
<keyword evidence="9" id="KW-1185">Reference proteome</keyword>
<evidence type="ECO:0000256" key="5">
    <source>
        <dbReference type="ARBA" id="ARBA00023157"/>
    </source>
</evidence>
<keyword evidence="7" id="KW-0732">Signal</keyword>
<dbReference type="InterPro" id="IPR003154">
    <property type="entry name" value="S1/P1nuclease"/>
</dbReference>
<dbReference type="Pfam" id="PF02265">
    <property type="entry name" value="S1-P1_nuclease"/>
    <property type="match status" value="1"/>
</dbReference>
<proteinExistence type="predicted"/>
<dbReference type="PANTHER" id="PTHR33146:SF26">
    <property type="entry name" value="ENDONUCLEASE 4"/>
    <property type="match status" value="1"/>
</dbReference>
<sequence length="308" mass="33252">MNKRFPRRTGRSTLIAFTIFSAAAGATPACAWGPNGHAIVADIAQAHLTLSTLAAAKTLLAAEGHDSLDQVASWPDTIGHIPKNKGGAPETLAWHYVDIDAADPAYDQSRDCPDTNCVTEKLPEQERILADRSAPVAQRLAALKWVVHLVGDVHQPLHAAERDHDKGGNTVKLTYFGNSLNGHMNLHSLWDEGIIDHATGLTVGPHYTIDFGAAQNEAKKLDKDITDDEIAYWTADLTTGDDRKAAIDWVDESHSLARTVAYGALPHLRGSELGDDYATLAWPVARLRLEQAGIRLAAVLNASLGDNK</sequence>
<keyword evidence="6" id="KW-0325">Glycoprotein</keyword>